<evidence type="ECO:0000313" key="2">
    <source>
        <dbReference type="Proteomes" id="UP000588112"/>
    </source>
</evidence>
<accession>A0A7W9DPH0</accession>
<name>A0A7W9DPH0_9ACTN</name>
<dbReference type="Proteomes" id="UP000588112">
    <property type="component" value="Unassembled WGS sequence"/>
</dbReference>
<protein>
    <submittedName>
        <fullName evidence="1">Uncharacterized protein</fullName>
    </submittedName>
</protein>
<organism evidence="1 2">
    <name type="scientific">Sphaerisporangium krabiense</name>
    <dbReference type="NCBI Taxonomy" id="763782"/>
    <lineage>
        <taxon>Bacteria</taxon>
        <taxon>Bacillati</taxon>
        <taxon>Actinomycetota</taxon>
        <taxon>Actinomycetes</taxon>
        <taxon>Streptosporangiales</taxon>
        <taxon>Streptosporangiaceae</taxon>
        <taxon>Sphaerisporangium</taxon>
    </lineage>
</organism>
<proteinExistence type="predicted"/>
<evidence type="ECO:0000313" key="1">
    <source>
        <dbReference type="EMBL" id="MBB5626363.1"/>
    </source>
</evidence>
<sequence>MCQVEADLPAASDIVASVAATSAEQHQELLAARAERGSLLDRLCAPHPLWDTADNKLAACTALQKAARDDSVLA</sequence>
<keyword evidence="2" id="KW-1185">Reference proteome</keyword>
<dbReference type="EMBL" id="JACHBR010000001">
    <property type="protein sequence ID" value="MBB5626363.1"/>
    <property type="molecule type" value="Genomic_DNA"/>
</dbReference>
<dbReference type="RefSeq" id="WP_184610283.1">
    <property type="nucleotide sequence ID" value="NZ_BOOS01000027.1"/>
</dbReference>
<comment type="caution">
    <text evidence="1">The sequence shown here is derived from an EMBL/GenBank/DDBJ whole genome shotgun (WGS) entry which is preliminary data.</text>
</comment>
<dbReference type="AlphaFoldDB" id="A0A7W9DPH0"/>
<reference evidence="1 2" key="1">
    <citation type="submission" date="2020-08" db="EMBL/GenBank/DDBJ databases">
        <title>Sequencing the genomes of 1000 actinobacteria strains.</title>
        <authorList>
            <person name="Klenk H.-P."/>
        </authorList>
    </citation>
    <scope>NUCLEOTIDE SEQUENCE [LARGE SCALE GENOMIC DNA]</scope>
    <source>
        <strain evidence="1 2">DSM 45790</strain>
    </source>
</reference>
<gene>
    <name evidence="1" type="ORF">BJ981_002062</name>
</gene>